<organism evidence="3 4">
    <name type="scientific">Buddleja alternifolia</name>
    <dbReference type="NCBI Taxonomy" id="168488"/>
    <lineage>
        <taxon>Eukaryota</taxon>
        <taxon>Viridiplantae</taxon>
        <taxon>Streptophyta</taxon>
        <taxon>Embryophyta</taxon>
        <taxon>Tracheophyta</taxon>
        <taxon>Spermatophyta</taxon>
        <taxon>Magnoliopsida</taxon>
        <taxon>eudicotyledons</taxon>
        <taxon>Gunneridae</taxon>
        <taxon>Pentapetalae</taxon>
        <taxon>asterids</taxon>
        <taxon>lamiids</taxon>
        <taxon>Lamiales</taxon>
        <taxon>Scrophulariaceae</taxon>
        <taxon>Buddlejeae</taxon>
        <taxon>Buddleja</taxon>
    </lineage>
</organism>
<evidence type="ECO:0000259" key="2">
    <source>
        <dbReference type="Pfam" id="PF10551"/>
    </source>
</evidence>
<protein>
    <recommendedName>
        <fullName evidence="1">Protein FAR1-RELATED SEQUENCE</fullName>
    </recommendedName>
</protein>
<dbReference type="GO" id="GO:0005634">
    <property type="term" value="C:nucleus"/>
    <property type="evidence" value="ECO:0007669"/>
    <property type="project" value="UniProtKB-SubCell"/>
</dbReference>
<gene>
    <name evidence="3" type="ORF">BUALT_Bualt14G0046000</name>
</gene>
<evidence type="ECO:0000313" key="3">
    <source>
        <dbReference type="EMBL" id="KAG8369748.1"/>
    </source>
</evidence>
<comment type="caution">
    <text evidence="3">The sequence shown here is derived from an EMBL/GenBank/DDBJ whole genome shotgun (WGS) entry which is preliminary data.</text>
</comment>
<sequence length="404" mass="46276">MIMDKGTCDYNLTPSRKLYFVVDAEKEPLDNGGEEKVGISEWFRPTDKRDVNVTSHRPETRNGCGAMMKVVGRYTGKYKVVNFIADHSGHDLVSPSKTHLLRSHRSITIALASQANDMESTFDEDDLIANIFWVDAQMMADYVFFGDVVCFDTTYRKNKEGRPFALFVGVNHYKKTIVFSATLLYNETASTSIWLVDTFARAMSGKQPLTILTDQDTAMAKALAETWPATCHRLCIWHIYQNAAIHLSSVFAHFTDFSKALSYCIYDYEEKKLIDDRRYEELKVDLRTSRTITVASFLVEILKHATSVYTHEVFKLFQDELRKAYDAKKEYFGEVGEISDYKITPFDKHRQHTVILTNKLVTRASLTKETFKIAKNGILKLLEDVDANLENRTDITLTRGKKLL</sequence>
<keyword evidence="1" id="KW-0479">Metal-binding</keyword>
<dbReference type="PANTHER" id="PTHR31669">
    <property type="entry name" value="PROTEIN FAR1-RELATED SEQUENCE 10-RELATED"/>
    <property type="match status" value="1"/>
</dbReference>
<accession>A0AAV6WGL6</accession>
<keyword evidence="1" id="KW-0539">Nucleus</keyword>
<dbReference type="Pfam" id="PF10551">
    <property type="entry name" value="MULE"/>
    <property type="match status" value="1"/>
</dbReference>
<evidence type="ECO:0000256" key="1">
    <source>
        <dbReference type="RuleBase" id="RU367018"/>
    </source>
</evidence>
<keyword evidence="4" id="KW-1185">Reference proteome</keyword>
<dbReference type="InterPro" id="IPR031052">
    <property type="entry name" value="FHY3/FAR1"/>
</dbReference>
<keyword evidence="1" id="KW-0863">Zinc-finger</keyword>
<dbReference type="GO" id="GO:0006355">
    <property type="term" value="P:regulation of DNA-templated transcription"/>
    <property type="evidence" value="ECO:0007669"/>
    <property type="project" value="UniProtKB-UniRule"/>
</dbReference>
<dbReference type="EMBL" id="WHWC01000014">
    <property type="protein sequence ID" value="KAG8369748.1"/>
    <property type="molecule type" value="Genomic_DNA"/>
</dbReference>
<proteinExistence type="inferred from homology"/>
<comment type="subcellular location">
    <subcellularLocation>
        <location evidence="1">Nucleus</location>
    </subcellularLocation>
</comment>
<comment type="similarity">
    <text evidence="1">Belongs to the FHY3/FAR1 family.</text>
</comment>
<dbReference type="AlphaFoldDB" id="A0AAV6WGL6"/>
<evidence type="ECO:0000313" key="4">
    <source>
        <dbReference type="Proteomes" id="UP000826271"/>
    </source>
</evidence>
<keyword evidence="1" id="KW-0862">Zinc</keyword>
<comment type="function">
    <text evidence="1">Putative transcription activator involved in regulating light control of development.</text>
</comment>
<name>A0AAV6WGL6_9LAMI</name>
<dbReference type="InterPro" id="IPR018289">
    <property type="entry name" value="MULE_transposase_dom"/>
</dbReference>
<reference evidence="3" key="1">
    <citation type="submission" date="2019-10" db="EMBL/GenBank/DDBJ databases">
        <authorList>
            <person name="Zhang R."/>
            <person name="Pan Y."/>
            <person name="Wang J."/>
            <person name="Ma R."/>
            <person name="Yu S."/>
        </authorList>
    </citation>
    <scope>NUCLEOTIDE SEQUENCE</scope>
    <source>
        <strain evidence="3">LA-IB0</strain>
        <tissue evidence="3">Leaf</tissue>
    </source>
</reference>
<dbReference type="PANTHER" id="PTHR31669:SF299">
    <property type="entry name" value="PROTEIN FAR1-RELATED SEQUENCE"/>
    <property type="match status" value="1"/>
</dbReference>
<feature type="domain" description="MULE transposase" evidence="2">
    <location>
        <begin position="148"/>
        <end position="242"/>
    </location>
</feature>
<dbReference type="Proteomes" id="UP000826271">
    <property type="component" value="Unassembled WGS sequence"/>
</dbReference>
<dbReference type="GO" id="GO:0008270">
    <property type="term" value="F:zinc ion binding"/>
    <property type="evidence" value="ECO:0007669"/>
    <property type="project" value="UniProtKB-UniRule"/>
</dbReference>